<dbReference type="AlphaFoldDB" id="A0A834XNF4"/>
<evidence type="ECO:0000313" key="1">
    <source>
        <dbReference type="EMBL" id="KAF7990538.1"/>
    </source>
</evidence>
<dbReference type="EMBL" id="JACMRX010000004">
    <property type="protein sequence ID" value="KAF7990538.1"/>
    <property type="molecule type" value="Genomic_DNA"/>
</dbReference>
<proteinExistence type="predicted"/>
<name>A0A834XNF4_APHGI</name>
<organism evidence="1 2">
    <name type="scientific">Aphidius gifuensis</name>
    <name type="common">Parasitoid wasp</name>
    <dbReference type="NCBI Taxonomy" id="684658"/>
    <lineage>
        <taxon>Eukaryota</taxon>
        <taxon>Metazoa</taxon>
        <taxon>Ecdysozoa</taxon>
        <taxon>Arthropoda</taxon>
        <taxon>Hexapoda</taxon>
        <taxon>Insecta</taxon>
        <taxon>Pterygota</taxon>
        <taxon>Neoptera</taxon>
        <taxon>Endopterygota</taxon>
        <taxon>Hymenoptera</taxon>
        <taxon>Apocrita</taxon>
        <taxon>Ichneumonoidea</taxon>
        <taxon>Braconidae</taxon>
        <taxon>Aphidiinae</taxon>
        <taxon>Aphidius</taxon>
    </lineage>
</organism>
<evidence type="ECO:0000313" key="2">
    <source>
        <dbReference type="Proteomes" id="UP000639338"/>
    </source>
</evidence>
<gene>
    <name evidence="1" type="ORF">HCN44_000343</name>
</gene>
<protein>
    <recommendedName>
        <fullName evidence="3">MULE transposase domain-containing protein</fullName>
    </recommendedName>
</protein>
<dbReference type="Proteomes" id="UP000639338">
    <property type="component" value="Unassembled WGS sequence"/>
</dbReference>
<sequence length="357" mass="40980">MEIPICNLIELNGQLPGSKIFICDNKKYHRDTRGGHTFRCARRKLESCSAQLSIINDKLFLINSHTCATNKNILIEDNKIREEVKFFAKKTYQSPGQIYSNTVMDRLANSEVQETSVNKNVVRNITSRERLKAWSPVPHTYDAFDNKILEFPGFANIYKGRLLPSKPKFTQLLTVTWNRGNHGITISYILANRKCAFLYEQILNKLKEIFTGLEDKVDKIVSDFEPGMISSLRKAFPNAVLTGCSFHFDQATKRGWKRWRLNDAPTSALFKIWTLPLIPPDLWNEALDIIEAELDELIPDFPGAAMFKNYLRKWEKLSGVVYSGTSVKANNIAESSNRWTFNRFGSQKNQSSYMFLS</sequence>
<accession>A0A834XNF4</accession>
<evidence type="ECO:0008006" key="3">
    <source>
        <dbReference type="Google" id="ProtNLM"/>
    </source>
</evidence>
<comment type="caution">
    <text evidence="1">The sequence shown here is derived from an EMBL/GenBank/DDBJ whole genome shotgun (WGS) entry which is preliminary data.</text>
</comment>
<reference evidence="1 2" key="1">
    <citation type="submission" date="2020-08" db="EMBL/GenBank/DDBJ databases">
        <title>Aphidius gifuensis genome sequencing and assembly.</title>
        <authorList>
            <person name="Du Z."/>
        </authorList>
    </citation>
    <scope>NUCLEOTIDE SEQUENCE [LARGE SCALE GENOMIC DNA]</scope>
    <source>
        <strain evidence="1">YNYX2018</strain>
        <tissue evidence="1">Adults</tissue>
    </source>
</reference>
<keyword evidence="2" id="KW-1185">Reference proteome</keyword>